<dbReference type="Proteomes" id="UP000199473">
    <property type="component" value="Unassembled WGS sequence"/>
</dbReference>
<dbReference type="AlphaFoldDB" id="A0A1I3ZNS9"/>
<dbReference type="SUPFAM" id="SSF69118">
    <property type="entry name" value="AhpD-like"/>
    <property type="match status" value="2"/>
</dbReference>
<keyword evidence="2" id="KW-1185">Reference proteome</keyword>
<dbReference type="OrthoDB" id="8682264at2"/>
<dbReference type="STRING" id="1123062.SAMN02745775_102618"/>
<protein>
    <recommendedName>
        <fullName evidence="3">Carboxymuconolactone decarboxylase family protein</fullName>
    </recommendedName>
</protein>
<dbReference type="EMBL" id="FOSQ01000002">
    <property type="protein sequence ID" value="SFK45742.1"/>
    <property type="molecule type" value="Genomic_DNA"/>
</dbReference>
<dbReference type="InterPro" id="IPR029032">
    <property type="entry name" value="AhpD-like"/>
</dbReference>
<dbReference type="Gene3D" id="1.20.1290.10">
    <property type="entry name" value="AhpD-like"/>
    <property type="match status" value="2"/>
</dbReference>
<name>A0A1I3ZNS9_9PROT</name>
<dbReference type="RefSeq" id="WP_092958845.1">
    <property type="nucleotide sequence ID" value="NZ_FOSQ01000002.1"/>
</dbReference>
<reference evidence="1 2" key="1">
    <citation type="submission" date="2016-10" db="EMBL/GenBank/DDBJ databases">
        <authorList>
            <person name="de Groot N.N."/>
        </authorList>
    </citation>
    <scope>NUCLEOTIDE SEQUENCE [LARGE SCALE GENOMIC DNA]</scope>
    <source>
        <strain evidence="1 2">DSM 19981</strain>
    </source>
</reference>
<organism evidence="1 2">
    <name type="scientific">Falsiroseomonas stagni DSM 19981</name>
    <dbReference type="NCBI Taxonomy" id="1123062"/>
    <lineage>
        <taxon>Bacteria</taxon>
        <taxon>Pseudomonadati</taxon>
        <taxon>Pseudomonadota</taxon>
        <taxon>Alphaproteobacteria</taxon>
        <taxon>Acetobacterales</taxon>
        <taxon>Roseomonadaceae</taxon>
        <taxon>Falsiroseomonas</taxon>
    </lineage>
</organism>
<evidence type="ECO:0000313" key="1">
    <source>
        <dbReference type="EMBL" id="SFK45742.1"/>
    </source>
</evidence>
<evidence type="ECO:0000313" key="2">
    <source>
        <dbReference type="Proteomes" id="UP000199473"/>
    </source>
</evidence>
<accession>A0A1I3ZNS9</accession>
<gene>
    <name evidence="1" type="ORF">SAMN02745775_102618</name>
</gene>
<evidence type="ECO:0008006" key="3">
    <source>
        <dbReference type="Google" id="ProtNLM"/>
    </source>
</evidence>
<sequence>MTGMPDAAEIDRRLAEVRAKRGYLLPHHGLLAIAAPALLAGYDAAYTALTLTPRFMDERSKEFVWLAVLVSTDEALATHHIAKFRNGGGTDAEIELAVRLAGFAEGARCFAFAGEKWGHHLPAYNREAAYRAALDAAQAGSTVSRGLVEVTLAAVQTTRRAWWELAVHIRGAYAEGVPELELAEGISYAMFPGSIPNFVDACGVWQGMIERDEVQASEGFRLWGAEASRQKGFG</sequence>
<proteinExistence type="predicted"/>